<feature type="compositionally biased region" description="Basic and acidic residues" evidence="1">
    <location>
        <begin position="73"/>
        <end position="83"/>
    </location>
</feature>
<feature type="region of interest" description="Disordered" evidence="1">
    <location>
        <begin position="73"/>
        <end position="358"/>
    </location>
</feature>
<dbReference type="InterPro" id="IPR016197">
    <property type="entry name" value="Chromo-like_dom_sf"/>
</dbReference>
<dbReference type="Gene3D" id="2.40.50.40">
    <property type="match status" value="1"/>
</dbReference>
<keyword evidence="4" id="KW-1185">Reference proteome</keyword>
<dbReference type="SUPFAM" id="SSF54160">
    <property type="entry name" value="Chromo domain-like"/>
    <property type="match status" value="1"/>
</dbReference>
<feature type="compositionally biased region" description="Polar residues" evidence="1">
    <location>
        <begin position="172"/>
        <end position="181"/>
    </location>
</feature>
<gene>
    <name evidence="3" type="ORF">OE88DRAFT_1805256</name>
</gene>
<evidence type="ECO:0000259" key="2">
    <source>
        <dbReference type="PROSITE" id="PS50013"/>
    </source>
</evidence>
<dbReference type="PROSITE" id="PS50013">
    <property type="entry name" value="CHROMO_2"/>
    <property type="match status" value="1"/>
</dbReference>
<feature type="region of interest" description="Disordered" evidence="1">
    <location>
        <begin position="394"/>
        <end position="423"/>
    </location>
</feature>
<evidence type="ECO:0000313" key="4">
    <source>
        <dbReference type="Proteomes" id="UP000305948"/>
    </source>
</evidence>
<dbReference type="OrthoDB" id="3268967at2759"/>
<dbReference type="CDD" id="cd18968">
    <property type="entry name" value="chromodomain"/>
    <property type="match status" value="1"/>
</dbReference>
<dbReference type="GO" id="GO:0006338">
    <property type="term" value="P:chromatin remodeling"/>
    <property type="evidence" value="ECO:0007669"/>
    <property type="project" value="UniProtKB-ARBA"/>
</dbReference>
<dbReference type="EMBL" id="ML213505">
    <property type="protein sequence ID" value="TFK54836.1"/>
    <property type="molecule type" value="Genomic_DNA"/>
</dbReference>
<dbReference type="InterPro" id="IPR023780">
    <property type="entry name" value="Chromo_domain"/>
</dbReference>
<feature type="compositionally biased region" description="Low complexity" evidence="1">
    <location>
        <begin position="290"/>
        <end position="304"/>
    </location>
</feature>
<feature type="compositionally biased region" description="Basic and acidic residues" evidence="1">
    <location>
        <begin position="99"/>
        <end position="110"/>
    </location>
</feature>
<dbReference type="AlphaFoldDB" id="A0A5C3NEC9"/>
<feature type="compositionally biased region" description="Polar residues" evidence="1">
    <location>
        <begin position="190"/>
        <end position="201"/>
    </location>
</feature>
<dbReference type="InterPro" id="IPR000953">
    <property type="entry name" value="Chromo/chromo_shadow_dom"/>
</dbReference>
<sequence>MSDDEQDCYEVGTVIQAKVVRKTKRKVDWEYYVAWKGYGPEENTWEPPESFNGGSEHFLAQFWERVNLGGRDINDAKSFKEGETLFPVGPPRGRKKESPRKPDSPTKTDKQTSASPPKKRVVLDSEDDFEPASDEEPEITGSKRKRGRAPPPLERRQSTRPKRPRVLVDASLSVSPRQVSASPRERVTRRSTGGLTKSTTPYVELPVTPRTPRKASVSPVKSTPRARQRRQRSPSEVPPSVSADEVELPSATPLEEHTDMDADGITDPDAPSDGNATVVEEPPATASPIAESSAQASLSESPLPAHRERAANPLVRFAEDPTVGQDLNGGISTKARLSGKLTLRDPPATTKKPVNGRSREVVGAVKSSAKGVPARKGSLLTAAKGKLQTLKGRYFSPPASDNVPAPQDELSEPSIGRASVGPDDVLDFSLDAEEGSGDTPAPITPPTGEELLEAAGLVMEEAVALPDYEDVDMPAEQPVTLPNGDTVLAQSAPRPPPAKSWLSATWGQTTIFGPLGFSTNTSFTVATNGASSDDSTPDRPFLLSLNPEVAIPITLKDIYVGSSLEQHSLDAVIAKCQSKGPPGKLYKDPPISSVLSTGGSSARVVLDSTANDKQKEAFSKFYDLLDGQTLFLAMAADAMLAFFSSESRALAEKLGVHDSLVGLGNTILASHVSIQDYTAFVELALEAENIKL</sequence>
<feature type="domain" description="Chromo" evidence="2">
    <location>
        <begin position="9"/>
        <end position="65"/>
    </location>
</feature>
<dbReference type="Proteomes" id="UP000305948">
    <property type="component" value="Unassembled WGS sequence"/>
</dbReference>
<dbReference type="Pfam" id="PF00385">
    <property type="entry name" value="Chromo"/>
    <property type="match status" value="1"/>
</dbReference>
<reference evidence="3 4" key="1">
    <citation type="journal article" date="2019" name="Nat. Ecol. Evol.">
        <title>Megaphylogeny resolves global patterns of mushroom evolution.</title>
        <authorList>
            <person name="Varga T."/>
            <person name="Krizsan K."/>
            <person name="Foldi C."/>
            <person name="Dima B."/>
            <person name="Sanchez-Garcia M."/>
            <person name="Sanchez-Ramirez S."/>
            <person name="Szollosi G.J."/>
            <person name="Szarkandi J.G."/>
            <person name="Papp V."/>
            <person name="Albert L."/>
            <person name="Andreopoulos W."/>
            <person name="Angelini C."/>
            <person name="Antonin V."/>
            <person name="Barry K.W."/>
            <person name="Bougher N.L."/>
            <person name="Buchanan P."/>
            <person name="Buyck B."/>
            <person name="Bense V."/>
            <person name="Catcheside P."/>
            <person name="Chovatia M."/>
            <person name="Cooper J."/>
            <person name="Damon W."/>
            <person name="Desjardin D."/>
            <person name="Finy P."/>
            <person name="Geml J."/>
            <person name="Haridas S."/>
            <person name="Hughes K."/>
            <person name="Justo A."/>
            <person name="Karasinski D."/>
            <person name="Kautmanova I."/>
            <person name="Kiss B."/>
            <person name="Kocsube S."/>
            <person name="Kotiranta H."/>
            <person name="LaButti K.M."/>
            <person name="Lechner B.E."/>
            <person name="Liimatainen K."/>
            <person name="Lipzen A."/>
            <person name="Lukacs Z."/>
            <person name="Mihaltcheva S."/>
            <person name="Morgado L.N."/>
            <person name="Niskanen T."/>
            <person name="Noordeloos M.E."/>
            <person name="Ohm R.A."/>
            <person name="Ortiz-Santana B."/>
            <person name="Ovrebo C."/>
            <person name="Racz N."/>
            <person name="Riley R."/>
            <person name="Savchenko A."/>
            <person name="Shiryaev A."/>
            <person name="Soop K."/>
            <person name="Spirin V."/>
            <person name="Szebenyi C."/>
            <person name="Tomsovsky M."/>
            <person name="Tulloss R.E."/>
            <person name="Uehling J."/>
            <person name="Grigoriev I.V."/>
            <person name="Vagvolgyi C."/>
            <person name="Papp T."/>
            <person name="Martin F.M."/>
            <person name="Miettinen O."/>
            <person name="Hibbett D.S."/>
            <person name="Nagy L.G."/>
        </authorList>
    </citation>
    <scope>NUCLEOTIDE SEQUENCE [LARGE SCALE GENOMIC DNA]</scope>
    <source>
        <strain evidence="3 4">OMC1185</strain>
    </source>
</reference>
<accession>A0A5C3NEC9</accession>
<name>A0A5C3NEC9_9AGAM</name>
<evidence type="ECO:0000313" key="3">
    <source>
        <dbReference type="EMBL" id="TFK54836.1"/>
    </source>
</evidence>
<organism evidence="3 4">
    <name type="scientific">Heliocybe sulcata</name>
    <dbReference type="NCBI Taxonomy" id="5364"/>
    <lineage>
        <taxon>Eukaryota</taxon>
        <taxon>Fungi</taxon>
        <taxon>Dikarya</taxon>
        <taxon>Basidiomycota</taxon>
        <taxon>Agaricomycotina</taxon>
        <taxon>Agaricomycetes</taxon>
        <taxon>Gloeophyllales</taxon>
        <taxon>Gloeophyllaceae</taxon>
        <taxon>Heliocybe</taxon>
    </lineage>
</organism>
<dbReference type="STRING" id="5364.A0A5C3NEC9"/>
<feature type="compositionally biased region" description="Acidic residues" evidence="1">
    <location>
        <begin position="124"/>
        <end position="138"/>
    </location>
</feature>
<dbReference type="SMART" id="SM00298">
    <property type="entry name" value="CHROMO"/>
    <property type="match status" value="1"/>
</dbReference>
<protein>
    <recommendedName>
        <fullName evidence="2">Chromo domain-containing protein</fullName>
    </recommendedName>
</protein>
<proteinExistence type="predicted"/>
<evidence type="ECO:0000256" key="1">
    <source>
        <dbReference type="SAM" id="MobiDB-lite"/>
    </source>
</evidence>